<dbReference type="RefSeq" id="WP_141615200.1">
    <property type="nucleotide sequence ID" value="NZ_CP041253.1"/>
</dbReference>
<dbReference type="SUPFAM" id="SSF51905">
    <property type="entry name" value="FAD/NAD(P)-binding domain"/>
    <property type="match status" value="1"/>
</dbReference>
<dbReference type="PANTHER" id="PTHR13847">
    <property type="entry name" value="SARCOSINE DEHYDROGENASE-RELATED"/>
    <property type="match status" value="1"/>
</dbReference>
<protein>
    <submittedName>
        <fullName evidence="2">FAD-binding oxidoreductase</fullName>
    </submittedName>
</protein>
<dbReference type="PANTHER" id="PTHR13847:SF281">
    <property type="entry name" value="FAD DEPENDENT OXIDOREDUCTASE DOMAIN-CONTAINING PROTEIN"/>
    <property type="match status" value="1"/>
</dbReference>
<sequence>MLSYWEKKNLIQYDLIIVGSGFAGLSTAIHYKEKYPGRSVLVLERGVFPSGASTRNAGFACFGSLSEIAEDLEHFQEDEVFELVTKRRMGIKNIRSVFGDEGLDYTSCGGFDLIREQEAHYMEKIDTINALLSPVFGTDVFEEVADRSAYGFSDSVLHLVKNKFEGQLDPAKYIQCLWKRCRELNIQILTGAEVKKLDEENCRAYVHSFYDEEIAFQSRLMALCSNAFTDHLLEGEDVDIRPGRGMIMVSEPIKDMALKGTFHMERGYVYFRNVDGRLLVGGGRNISEKDEITTERGINEDIKSYLQEVTKKVIFPKREICWNMEWSGTMAFGDSKKPIIRRITPRVAAGVRLGGMGVALGWETGKELASLLGD</sequence>
<name>A0A514CJF5_9BACT</name>
<reference evidence="2 3" key="1">
    <citation type="submission" date="2019-06" db="EMBL/GenBank/DDBJ databases">
        <title>Echinicola alkalisoli sp. nov. isolated from saline soil.</title>
        <authorList>
            <person name="Sun J.-Q."/>
            <person name="Xu L."/>
        </authorList>
    </citation>
    <scope>NUCLEOTIDE SEQUENCE [LARGE SCALE GENOMIC DNA]</scope>
    <source>
        <strain evidence="2 3">LN3S3</strain>
    </source>
</reference>
<dbReference type="KEGG" id="echi:FKX85_13355"/>
<dbReference type="AlphaFoldDB" id="A0A514CJF5"/>
<proteinExistence type="predicted"/>
<dbReference type="GO" id="GO:0005737">
    <property type="term" value="C:cytoplasm"/>
    <property type="evidence" value="ECO:0007669"/>
    <property type="project" value="TreeGrafter"/>
</dbReference>
<dbReference type="Gene3D" id="3.30.9.10">
    <property type="entry name" value="D-Amino Acid Oxidase, subunit A, domain 2"/>
    <property type="match status" value="1"/>
</dbReference>
<dbReference type="Proteomes" id="UP000316614">
    <property type="component" value="Chromosome"/>
</dbReference>
<accession>A0A514CJF5</accession>
<gene>
    <name evidence="2" type="ORF">FKX85_13355</name>
</gene>
<dbReference type="Pfam" id="PF01266">
    <property type="entry name" value="DAO"/>
    <property type="match status" value="1"/>
</dbReference>
<dbReference type="Gene3D" id="3.50.50.60">
    <property type="entry name" value="FAD/NAD(P)-binding domain"/>
    <property type="match status" value="1"/>
</dbReference>
<feature type="domain" description="FAD dependent oxidoreductase" evidence="1">
    <location>
        <begin position="14"/>
        <end position="371"/>
    </location>
</feature>
<keyword evidence="3" id="KW-1185">Reference proteome</keyword>
<dbReference type="OrthoDB" id="1491488at2"/>
<dbReference type="InterPro" id="IPR006076">
    <property type="entry name" value="FAD-dep_OxRdtase"/>
</dbReference>
<evidence type="ECO:0000259" key="1">
    <source>
        <dbReference type="Pfam" id="PF01266"/>
    </source>
</evidence>
<dbReference type="EMBL" id="CP041253">
    <property type="protein sequence ID" value="QDH79963.1"/>
    <property type="molecule type" value="Genomic_DNA"/>
</dbReference>
<dbReference type="InterPro" id="IPR036188">
    <property type="entry name" value="FAD/NAD-bd_sf"/>
</dbReference>
<evidence type="ECO:0000313" key="3">
    <source>
        <dbReference type="Proteomes" id="UP000316614"/>
    </source>
</evidence>
<organism evidence="2 3">
    <name type="scientific">Echinicola soli</name>
    <dbReference type="NCBI Taxonomy" id="2591634"/>
    <lineage>
        <taxon>Bacteria</taxon>
        <taxon>Pseudomonadati</taxon>
        <taxon>Bacteroidota</taxon>
        <taxon>Cytophagia</taxon>
        <taxon>Cytophagales</taxon>
        <taxon>Cyclobacteriaceae</taxon>
        <taxon>Echinicola</taxon>
    </lineage>
</organism>
<evidence type="ECO:0000313" key="2">
    <source>
        <dbReference type="EMBL" id="QDH79963.1"/>
    </source>
</evidence>